<accession>A0A3N4NNY1</accession>
<feature type="transmembrane region" description="Helical" evidence="1">
    <location>
        <begin position="62"/>
        <end position="84"/>
    </location>
</feature>
<protein>
    <submittedName>
        <fullName evidence="2">Uncharacterized protein</fullName>
    </submittedName>
</protein>
<evidence type="ECO:0000256" key="1">
    <source>
        <dbReference type="SAM" id="Phobius"/>
    </source>
</evidence>
<keyword evidence="3" id="KW-1185">Reference proteome</keyword>
<keyword evidence="1" id="KW-1133">Transmembrane helix</keyword>
<sequence>MNSLKQIILENKSLRWLLLFTNWVYQGIPQADFSEKIYKISFTVIVALLIILSVNFSWLNLFLAIIIGHTVNWLLNCNISVILIHRMKYLKTNKEALFNHLFSIKKNLEEKKWFDFSVSSGGIIRGSMNKYSDIDVNVVRKSGFLNALKAICFAVFERKRADFKGIPLDVIISDSPKDCQEKTDFTDTIVVLVDKKKLVPSYFNNQINLSEAKELNNKNNK</sequence>
<reference evidence="2 3" key="1">
    <citation type="submission" date="2018-11" db="EMBL/GenBank/DDBJ databases">
        <title>Aureibaculum marinum gen. nov., sp. nov., a member of the family Flavobacteriaceae isolated from the Bohai Sea.</title>
        <authorList>
            <person name="Ji X."/>
        </authorList>
    </citation>
    <scope>NUCLEOTIDE SEQUENCE [LARGE SCALE GENOMIC DNA]</scope>
    <source>
        <strain evidence="2 3">BH-SD17</strain>
    </source>
</reference>
<organism evidence="2 3">
    <name type="scientific">Aureibaculum marinum</name>
    <dbReference type="NCBI Taxonomy" id="2487930"/>
    <lineage>
        <taxon>Bacteria</taxon>
        <taxon>Pseudomonadati</taxon>
        <taxon>Bacteroidota</taxon>
        <taxon>Flavobacteriia</taxon>
        <taxon>Flavobacteriales</taxon>
        <taxon>Flavobacteriaceae</taxon>
        <taxon>Aureibaculum</taxon>
    </lineage>
</organism>
<comment type="caution">
    <text evidence="2">The sequence shown here is derived from an EMBL/GenBank/DDBJ whole genome shotgun (WGS) entry which is preliminary data.</text>
</comment>
<dbReference type="Proteomes" id="UP000270856">
    <property type="component" value="Unassembled WGS sequence"/>
</dbReference>
<keyword evidence="1" id="KW-0812">Transmembrane</keyword>
<evidence type="ECO:0000313" key="2">
    <source>
        <dbReference type="EMBL" id="RPD98004.1"/>
    </source>
</evidence>
<dbReference type="OrthoDB" id="9255795at2"/>
<gene>
    <name evidence="2" type="ORF">EGM88_07525</name>
</gene>
<feature type="transmembrane region" description="Helical" evidence="1">
    <location>
        <begin position="37"/>
        <end position="56"/>
    </location>
</feature>
<dbReference type="EMBL" id="RPFJ01000008">
    <property type="protein sequence ID" value="RPD98004.1"/>
    <property type="molecule type" value="Genomic_DNA"/>
</dbReference>
<keyword evidence="1" id="KW-0472">Membrane</keyword>
<dbReference type="RefSeq" id="WP_123897363.1">
    <property type="nucleotide sequence ID" value="NZ_RPFJ01000008.1"/>
</dbReference>
<dbReference type="AlphaFoldDB" id="A0A3N4NNY1"/>
<evidence type="ECO:0000313" key="3">
    <source>
        <dbReference type="Proteomes" id="UP000270856"/>
    </source>
</evidence>
<name>A0A3N4NNY1_9FLAO</name>
<proteinExistence type="predicted"/>